<evidence type="ECO:0000256" key="9">
    <source>
        <dbReference type="RuleBase" id="RU004474"/>
    </source>
</evidence>
<comment type="pathway">
    <text evidence="1">Cofactor biosynthesis; tetrahydrofolate biosynthesis; 5,6,7,8-tetrahydrofolate from 7,8-dihydrofolate: step 1/1.</text>
</comment>
<dbReference type="GO" id="GO:0005739">
    <property type="term" value="C:mitochondrion"/>
    <property type="evidence" value="ECO:0007669"/>
    <property type="project" value="TreeGrafter"/>
</dbReference>
<dbReference type="GO" id="GO:0046452">
    <property type="term" value="P:dihydrofolate metabolic process"/>
    <property type="evidence" value="ECO:0007669"/>
    <property type="project" value="TreeGrafter"/>
</dbReference>
<keyword evidence="6" id="KW-0560">Oxidoreductase</keyword>
<evidence type="ECO:0000256" key="3">
    <source>
        <dbReference type="ARBA" id="ARBA00012856"/>
    </source>
</evidence>
<evidence type="ECO:0000256" key="2">
    <source>
        <dbReference type="ARBA" id="ARBA00009539"/>
    </source>
</evidence>
<name>A0A6G1SP19_9ACAR</name>
<dbReference type="EC" id="1.5.1.3" evidence="3"/>
<dbReference type="GO" id="GO:0004146">
    <property type="term" value="F:dihydrofolate reductase activity"/>
    <property type="evidence" value="ECO:0007669"/>
    <property type="project" value="UniProtKB-EC"/>
</dbReference>
<dbReference type="InterPro" id="IPR024072">
    <property type="entry name" value="DHFR-like_dom_sf"/>
</dbReference>
<dbReference type="EMBL" id="GGYP01007503">
    <property type="protein sequence ID" value="MDE52274.1"/>
    <property type="molecule type" value="Transcribed_RNA"/>
</dbReference>
<dbReference type="PRINTS" id="PR00070">
    <property type="entry name" value="DHFR"/>
</dbReference>
<dbReference type="GO" id="GO:0046654">
    <property type="term" value="P:tetrahydrofolate biosynthetic process"/>
    <property type="evidence" value="ECO:0007669"/>
    <property type="project" value="UniProtKB-UniPathway"/>
</dbReference>
<evidence type="ECO:0000313" key="11">
    <source>
        <dbReference type="EMBL" id="MDE52274.1"/>
    </source>
</evidence>
<evidence type="ECO:0000256" key="7">
    <source>
        <dbReference type="ARBA" id="ARBA00025067"/>
    </source>
</evidence>
<protein>
    <recommendedName>
        <fullName evidence="3">dihydrofolate reductase</fullName>
        <ecNumber evidence="3">1.5.1.3</ecNumber>
    </recommendedName>
</protein>
<dbReference type="FunFam" id="3.40.430.10:FF:000002">
    <property type="entry name" value="Dihydrofolate reductase"/>
    <property type="match status" value="1"/>
</dbReference>
<dbReference type="Pfam" id="PF00186">
    <property type="entry name" value="DHFR_1"/>
    <property type="match status" value="1"/>
</dbReference>
<dbReference type="InterPro" id="IPR012259">
    <property type="entry name" value="DHFR"/>
</dbReference>
<evidence type="ECO:0000256" key="8">
    <source>
        <dbReference type="ARBA" id="ARBA00048873"/>
    </source>
</evidence>
<dbReference type="PROSITE" id="PS00075">
    <property type="entry name" value="DHFR_1"/>
    <property type="match status" value="1"/>
</dbReference>
<proteinExistence type="inferred from homology"/>
<dbReference type="PANTHER" id="PTHR48069">
    <property type="entry name" value="DIHYDROFOLATE REDUCTASE"/>
    <property type="match status" value="1"/>
</dbReference>
<dbReference type="SUPFAM" id="SSF53597">
    <property type="entry name" value="Dihydrofolate reductase-like"/>
    <property type="match status" value="1"/>
</dbReference>
<evidence type="ECO:0000259" key="10">
    <source>
        <dbReference type="PROSITE" id="PS51330"/>
    </source>
</evidence>
<keyword evidence="5" id="KW-0521">NADP</keyword>
<gene>
    <name evidence="11" type="primary">DHFR</name>
    <name evidence="11" type="ORF">g.649</name>
</gene>
<dbReference type="InterPro" id="IPR017925">
    <property type="entry name" value="DHFR_CS"/>
</dbReference>
<evidence type="ECO:0000256" key="1">
    <source>
        <dbReference type="ARBA" id="ARBA00004903"/>
    </source>
</evidence>
<dbReference type="CDD" id="cd00209">
    <property type="entry name" value="DHFR"/>
    <property type="match status" value="1"/>
</dbReference>
<evidence type="ECO:0000256" key="4">
    <source>
        <dbReference type="ARBA" id="ARBA00022563"/>
    </source>
</evidence>
<dbReference type="GO" id="GO:0046655">
    <property type="term" value="P:folic acid metabolic process"/>
    <property type="evidence" value="ECO:0007669"/>
    <property type="project" value="TreeGrafter"/>
</dbReference>
<dbReference type="AlphaFoldDB" id="A0A6G1SP19"/>
<dbReference type="PROSITE" id="PS51330">
    <property type="entry name" value="DHFR_2"/>
    <property type="match status" value="1"/>
</dbReference>
<sequence>MIQYPIISNLNSALIGHLARRHLANLLSTNMADEIVDQLGEIESKLLGVTSRFNEMHENLKTKIESPEIKKYLQQATSCEQTMKSDFFVIAAACKNNGIGNNNKLPWRLKKEMEYFNRMTTTSPDTAHKNIVIMGRKTWSSIPPKYRPLHDRTNVVLSRTVSTIEDRESVDHIFSSLPDALEGVSQLRNKGQVWVVGGQSIYEEALRLPQCKRIYLTRIDKEYKCDTFFPEIDESTYKLTDDPEVPKEEQEEDGIKYKMYVYERV</sequence>
<dbReference type="InterPro" id="IPR001796">
    <property type="entry name" value="DHFR_dom"/>
</dbReference>
<comment type="catalytic activity">
    <reaction evidence="8">
        <text>(6S)-5,6,7,8-tetrahydrofolate + NADP(+) = 7,8-dihydrofolate + NADPH + H(+)</text>
        <dbReference type="Rhea" id="RHEA:15009"/>
        <dbReference type="ChEBI" id="CHEBI:15378"/>
        <dbReference type="ChEBI" id="CHEBI:57451"/>
        <dbReference type="ChEBI" id="CHEBI:57453"/>
        <dbReference type="ChEBI" id="CHEBI:57783"/>
        <dbReference type="ChEBI" id="CHEBI:58349"/>
        <dbReference type="EC" id="1.5.1.3"/>
    </reaction>
</comment>
<evidence type="ECO:0000256" key="5">
    <source>
        <dbReference type="ARBA" id="ARBA00022857"/>
    </source>
</evidence>
<reference evidence="11" key="1">
    <citation type="submission" date="2018-10" db="EMBL/GenBank/DDBJ databases">
        <title>Transcriptome assembly of Aceria tosichella (Wheat curl mite) Type 2.</title>
        <authorList>
            <person name="Scully E.D."/>
            <person name="Geib S.M."/>
            <person name="Palmer N.A."/>
            <person name="Gupta A.K."/>
            <person name="Sarath G."/>
            <person name="Tatineni S."/>
        </authorList>
    </citation>
    <scope>NUCLEOTIDE SEQUENCE</scope>
    <source>
        <strain evidence="11">LincolnNE</strain>
    </source>
</reference>
<dbReference type="Gene3D" id="3.40.430.10">
    <property type="entry name" value="Dihydrofolate Reductase, subunit A"/>
    <property type="match status" value="1"/>
</dbReference>
<dbReference type="PANTHER" id="PTHR48069:SF3">
    <property type="entry name" value="DIHYDROFOLATE REDUCTASE"/>
    <property type="match status" value="1"/>
</dbReference>
<organism evidence="11">
    <name type="scientific">Aceria tosichella</name>
    <name type="common">wheat curl mite</name>
    <dbReference type="NCBI Taxonomy" id="561515"/>
    <lineage>
        <taxon>Eukaryota</taxon>
        <taxon>Metazoa</taxon>
        <taxon>Ecdysozoa</taxon>
        <taxon>Arthropoda</taxon>
        <taxon>Chelicerata</taxon>
        <taxon>Arachnida</taxon>
        <taxon>Acari</taxon>
        <taxon>Acariformes</taxon>
        <taxon>Trombidiformes</taxon>
        <taxon>Prostigmata</taxon>
        <taxon>Eupodina</taxon>
        <taxon>Eriophyoidea</taxon>
        <taxon>Eriophyidae</taxon>
        <taxon>Eriophyinae</taxon>
        <taxon>Aceriini</taxon>
        <taxon>Aceria</taxon>
    </lineage>
</organism>
<evidence type="ECO:0000256" key="6">
    <source>
        <dbReference type="ARBA" id="ARBA00023002"/>
    </source>
</evidence>
<feature type="domain" description="DHFR" evidence="10">
    <location>
        <begin position="86"/>
        <end position="264"/>
    </location>
</feature>
<comment type="similarity">
    <text evidence="2 9">Belongs to the dihydrofolate reductase family.</text>
</comment>
<dbReference type="GO" id="GO:0006730">
    <property type="term" value="P:one-carbon metabolic process"/>
    <property type="evidence" value="ECO:0007669"/>
    <property type="project" value="UniProtKB-KW"/>
</dbReference>
<dbReference type="GO" id="GO:0050661">
    <property type="term" value="F:NADP binding"/>
    <property type="evidence" value="ECO:0007669"/>
    <property type="project" value="InterPro"/>
</dbReference>
<accession>A0A6G1SP19</accession>
<dbReference type="UniPathway" id="UPA00077">
    <property type="reaction ID" value="UER00158"/>
</dbReference>
<comment type="function">
    <text evidence="7">Key enzyme in folate metabolism. Catalyzes an essential reaction for de novo glycine and purine synthesis, and for DNA precursor synthesis.</text>
</comment>
<keyword evidence="4" id="KW-0554">One-carbon metabolism</keyword>